<evidence type="ECO:0000313" key="4">
    <source>
        <dbReference type="Proteomes" id="UP001066276"/>
    </source>
</evidence>
<reference evidence="3" key="1">
    <citation type="journal article" date="2022" name="bioRxiv">
        <title>Sequencing and chromosome-scale assembly of the giantPleurodeles waltlgenome.</title>
        <authorList>
            <person name="Brown T."/>
            <person name="Elewa A."/>
            <person name="Iarovenko S."/>
            <person name="Subramanian E."/>
            <person name="Araus A.J."/>
            <person name="Petzold A."/>
            <person name="Susuki M."/>
            <person name="Suzuki K.-i.T."/>
            <person name="Hayashi T."/>
            <person name="Toyoda A."/>
            <person name="Oliveira C."/>
            <person name="Osipova E."/>
            <person name="Leigh N.D."/>
            <person name="Simon A."/>
            <person name="Yun M.H."/>
        </authorList>
    </citation>
    <scope>NUCLEOTIDE SEQUENCE</scope>
    <source>
        <strain evidence="3">20211129_DDA</strain>
        <tissue evidence="3">Liver</tissue>
    </source>
</reference>
<organism evidence="3 4">
    <name type="scientific">Pleurodeles waltl</name>
    <name type="common">Iberian ribbed newt</name>
    <dbReference type="NCBI Taxonomy" id="8319"/>
    <lineage>
        <taxon>Eukaryota</taxon>
        <taxon>Metazoa</taxon>
        <taxon>Chordata</taxon>
        <taxon>Craniata</taxon>
        <taxon>Vertebrata</taxon>
        <taxon>Euteleostomi</taxon>
        <taxon>Amphibia</taxon>
        <taxon>Batrachia</taxon>
        <taxon>Caudata</taxon>
        <taxon>Salamandroidea</taxon>
        <taxon>Salamandridae</taxon>
        <taxon>Pleurodelinae</taxon>
        <taxon>Pleurodeles</taxon>
    </lineage>
</organism>
<comment type="caution">
    <text evidence="3">The sequence shown here is derived from an EMBL/GenBank/DDBJ whole genome shotgun (WGS) entry which is preliminary data.</text>
</comment>
<dbReference type="AlphaFoldDB" id="A0AAV7MSW0"/>
<evidence type="ECO:0000313" key="3">
    <source>
        <dbReference type="EMBL" id="KAJ1104068.1"/>
    </source>
</evidence>
<feature type="chain" id="PRO_5043698056" evidence="2">
    <location>
        <begin position="20"/>
        <end position="236"/>
    </location>
</feature>
<keyword evidence="2" id="KW-0732">Signal</keyword>
<accession>A0AAV7MSW0</accession>
<evidence type="ECO:0000256" key="1">
    <source>
        <dbReference type="SAM" id="Phobius"/>
    </source>
</evidence>
<proteinExistence type="predicted"/>
<sequence length="236" mass="26873">MCHNLWWLFGCLAWRLIIEEPALRLPLDAKVCDYVEWIYLLALLEHIGFGPGLQTWVWLLYQRLMARVRLHGAQLEEFELGWSTQQGCLLSLLPFVVAMEALATWSCKSATTSDRGSVGSSFSTRVALREVTALDPSCPRRANLPPAILKPDKRPPSLTDLQAEDGQMSYHLDEVYNLAQEFLFRQHQRVKSNGGPQISCYQKFGRCNFKICIGNKEHKNKAMLGMCVRVCTTNRV</sequence>
<dbReference type="EMBL" id="JANPWB010000013">
    <property type="protein sequence ID" value="KAJ1104068.1"/>
    <property type="molecule type" value="Genomic_DNA"/>
</dbReference>
<protein>
    <submittedName>
        <fullName evidence="3">Uncharacterized protein</fullName>
    </submittedName>
</protein>
<keyword evidence="1" id="KW-0472">Membrane</keyword>
<feature type="transmembrane region" description="Helical" evidence="1">
    <location>
        <begin position="37"/>
        <end position="61"/>
    </location>
</feature>
<keyword evidence="1" id="KW-1133">Transmembrane helix</keyword>
<keyword evidence="1" id="KW-0812">Transmembrane</keyword>
<keyword evidence="4" id="KW-1185">Reference proteome</keyword>
<dbReference type="Proteomes" id="UP001066276">
    <property type="component" value="Chromosome 9"/>
</dbReference>
<feature type="signal peptide" evidence="2">
    <location>
        <begin position="1"/>
        <end position="19"/>
    </location>
</feature>
<evidence type="ECO:0000256" key="2">
    <source>
        <dbReference type="SAM" id="SignalP"/>
    </source>
</evidence>
<name>A0AAV7MSW0_PLEWA</name>
<gene>
    <name evidence="3" type="ORF">NDU88_001483</name>
</gene>